<sequence length="371" mass="42232">MQSGSFRINACLKRILSPMSKDTSEASYLAISSLWRLCARTGNSCHVLPIFKIIIIFGTSVTMLLYYLSLDWTIFVEDQSYGIAAIQDQQIRYVIESRPCPNMKRDCYTVYDAVDMFTFVGTASVQFKDEFDALFIFTALFLNPVCLSQLYKKHSGIKSKQSDSRFWKVNHTHINRHYVAVMLTVTFGAAALALSNYANLAANVLIVGLGSGSMNMFLASHFPKMAITVVELDEVVTDLTRWWFGLEKRHEKIRIVTMNGVKFIEEAVTKSNTFFIKFFRPLRELRLRDLSLFCFMTISRIAVLNILLHEDALDQVDELLWIARGDCACIPEAFPTCAVAPLLCEMNTILACQIVQHDDAYTSQRLISHRF</sequence>
<accession>A0A3P7DTU9</accession>
<gene>
    <name evidence="2" type="ORF">WBA_LOCUS3842</name>
</gene>
<dbReference type="Gene3D" id="3.40.50.150">
    <property type="entry name" value="Vaccinia Virus protein VP39"/>
    <property type="match status" value="1"/>
</dbReference>
<dbReference type="InParanoid" id="A0A3P7DTU9"/>
<keyword evidence="1" id="KW-1133">Transmembrane helix</keyword>
<name>A0A3P7DTU9_WUCBA</name>
<feature type="transmembrane region" description="Helical" evidence="1">
    <location>
        <begin position="50"/>
        <end position="68"/>
    </location>
</feature>
<dbReference type="SUPFAM" id="SSF53335">
    <property type="entry name" value="S-adenosyl-L-methionine-dependent methyltransferases"/>
    <property type="match status" value="1"/>
</dbReference>
<protein>
    <recommendedName>
        <fullName evidence="4">PABS domain-containing protein</fullName>
    </recommendedName>
</protein>
<evidence type="ECO:0008006" key="4">
    <source>
        <dbReference type="Google" id="ProtNLM"/>
    </source>
</evidence>
<keyword evidence="1" id="KW-0472">Membrane</keyword>
<evidence type="ECO:0000313" key="3">
    <source>
        <dbReference type="Proteomes" id="UP000270924"/>
    </source>
</evidence>
<keyword evidence="1" id="KW-0812">Transmembrane</keyword>
<dbReference type="InterPro" id="IPR029063">
    <property type="entry name" value="SAM-dependent_MTases_sf"/>
</dbReference>
<feature type="transmembrane region" description="Helical" evidence="1">
    <location>
        <begin position="133"/>
        <end position="151"/>
    </location>
</feature>
<organism evidence="2 3">
    <name type="scientific">Wuchereria bancrofti</name>
    <dbReference type="NCBI Taxonomy" id="6293"/>
    <lineage>
        <taxon>Eukaryota</taxon>
        <taxon>Metazoa</taxon>
        <taxon>Ecdysozoa</taxon>
        <taxon>Nematoda</taxon>
        <taxon>Chromadorea</taxon>
        <taxon>Rhabditida</taxon>
        <taxon>Spirurina</taxon>
        <taxon>Spiruromorpha</taxon>
        <taxon>Filarioidea</taxon>
        <taxon>Onchocercidae</taxon>
        <taxon>Wuchereria</taxon>
    </lineage>
</organism>
<dbReference type="Proteomes" id="UP000270924">
    <property type="component" value="Unassembled WGS sequence"/>
</dbReference>
<feature type="transmembrane region" description="Helical" evidence="1">
    <location>
        <begin position="200"/>
        <end position="218"/>
    </location>
</feature>
<evidence type="ECO:0000256" key="1">
    <source>
        <dbReference type="SAM" id="Phobius"/>
    </source>
</evidence>
<dbReference type="EMBL" id="UYWW01001410">
    <property type="protein sequence ID" value="VDM10456.1"/>
    <property type="molecule type" value="Genomic_DNA"/>
</dbReference>
<reference evidence="2 3" key="1">
    <citation type="submission" date="2018-11" db="EMBL/GenBank/DDBJ databases">
        <authorList>
            <consortium name="Pathogen Informatics"/>
        </authorList>
    </citation>
    <scope>NUCLEOTIDE SEQUENCE [LARGE SCALE GENOMIC DNA]</scope>
</reference>
<evidence type="ECO:0000313" key="2">
    <source>
        <dbReference type="EMBL" id="VDM10456.1"/>
    </source>
</evidence>
<dbReference type="AlphaFoldDB" id="A0A3P7DTU9"/>
<dbReference type="OMA" id="QMVERHM"/>
<dbReference type="OrthoDB" id="411785at2759"/>
<proteinExistence type="predicted"/>
<feature type="transmembrane region" description="Helical" evidence="1">
    <location>
        <begin position="177"/>
        <end position="194"/>
    </location>
</feature>
<keyword evidence="3" id="KW-1185">Reference proteome</keyword>